<organism evidence="3 4">
    <name type="scientific">Porphyromonas uenonis 60-3</name>
    <dbReference type="NCBI Taxonomy" id="596327"/>
    <lineage>
        <taxon>Bacteria</taxon>
        <taxon>Pseudomonadati</taxon>
        <taxon>Bacteroidota</taxon>
        <taxon>Bacteroidia</taxon>
        <taxon>Bacteroidales</taxon>
        <taxon>Porphyromonadaceae</taxon>
        <taxon>Porphyromonas</taxon>
    </lineage>
</organism>
<evidence type="ECO:0000259" key="2">
    <source>
        <dbReference type="SMART" id="SM00854"/>
    </source>
</evidence>
<proteinExistence type="inferred from homology"/>
<dbReference type="SMART" id="SM00854">
    <property type="entry name" value="PGA_cap"/>
    <property type="match status" value="1"/>
</dbReference>
<dbReference type="AlphaFoldDB" id="C2MB21"/>
<sequence length="308" mass="35278">MQPLVSDYTFRPEASEKGKEISMIFTGDLMPFGDTKPSHTIALEQFLASADYIVFNLEGVVTDRRRFLALSHSHTPLYDYLHTSFGRGVILNVANNHASDFGRKAFSLQNQRLRDQGFLVIGDTPTPLTIEDQITLSARTFLSNQPPIIETLSLTHPSISHEWRLLQHTYNIFMPHWGYEMHLSPTQEQIALYHSIVPAIYDSVIGNHAHTPQPVYLSESSVLATSLGNYCYLNHNPNHWMGSLLKCTFAIQESPNTKPVLSRVELRHTIQHITRSRLLLDLVDAIDYRSLRKATNFYRWNYLKDLLK</sequence>
<dbReference type="PANTHER" id="PTHR33393:SF13">
    <property type="entry name" value="PGA BIOSYNTHESIS PROTEIN CAPA"/>
    <property type="match status" value="1"/>
</dbReference>
<evidence type="ECO:0000313" key="3">
    <source>
        <dbReference type="EMBL" id="EEK17112.1"/>
    </source>
</evidence>
<dbReference type="InterPro" id="IPR019079">
    <property type="entry name" value="Capsule_synth_CapA"/>
</dbReference>
<dbReference type="SUPFAM" id="SSF56300">
    <property type="entry name" value="Metallo-dependent phosphatases"/>
    <property type="match status" value="1"/>
</dbReference>
<dbReference type="InterPro" id="IPR052169">
    <property type="entry name" value="CW_Biosynth-Accessory"/>
</dbReference>
<gene>
    <name evidence="3" type="ORF">PORUE0001_1034</name>
</gene>
<keyword evidence="4" id="KW-1185">Reference proteome</keyword>
<reference evidence="3 4" key="1">
    <citation type="submission" date="2009-04" db="EMBL/GenBank/DDBJ databases">
        <authorList>
            <person name="Sebastian Y."/>
            <person name="Madupu R."/>
            <person name="Durkin A.S."/>
            <person name="Torralba M."/>
            <person name="Methe B."/>
            <person name="Sutton G.G."/>
            <person name="Strausberg R.L."/>
            <person name="Nelson K.E."/>
        </authorList>
    </citation>
    <scope>NUCLEOTIDE SEQUENCE [LARGE SCALE GENOMIC DNA]</scope>
    <source>
        <strain evidence="3 4">60-3</strain>
    </source>
</reference>
<evidence type="ECO:0000256" key="1">
    <source>
        <dbReference type="ARBA" id="ARBA00005662"/>
    </source>
</evidence>
<name>C2MB21_9PORP</name>
<dbReference type="Pfam" id="PF09587">
    <property type="entry name" value="PGA_cap"/>
    <property type="match status" value="2"/>
</dbReference>
<dbReference type="STRING" id="596327.PORUE0001_1034"/>
<protein>
    <submittedName>
        <fullName evidence="3">Bacterial capsule synthesis protein</fullName>
    </submittedName>
</protein>
<feature type="domain" description="Capsule synthesis protein CapA" evidence="2">
    <location>
        <begin position="22"/>
        <end position="234"/>
    </location>
</feature>
<dbReference type="Proteomes" id="UP000003303">
    <property type="component" value="Unassembled WGS sequence"/>
</dbReference>
<dbReference type="PANTHER" id="PTHR33393">
    <property type="entry name" value="POLYGLUTAMINE SYNTHESIS ACCESSORY PROTEIN RV0574C-RELATED"/>
    <property type="match status" value="1"/>
</dbReference>
<evidence type="ECO:0000313" key="4">
    <source>
        <dbReference type="Proteomes" id="UP000003303"/>
    </source>
</evidence>
<comment type="caution">
    <text evidence="3">The sequence shown here is derived from an EMBL/GenBank/DDBJ whole genome shotgun (WGS) entry which is preliminary data.</text>
</comment>
<dbReference type="InterPro" id="IPR029052">
    <property type="entry name" value="Metallo-depent_PP-like"/>
</dbReference>
<comment type="similarity">
    <text evidence="1">Belongs to the CapA family.</text>
</comment>
<accession>C2MB21</accession>
<dbReference type="EMBL" id="ACLR01000118">
    <property type="protein sequence ID" value="EEK17112.1"/>
    <property type="molecule type" value="Genomic_DNA"/>
</dbReference>
<dbReference type="eggNOG" id="COG2843">
    <property type="taxonomic scope" value="Bacteria"/>
</dbReference>